<evidence type="ECO:0000313" key="10">
    <source>
        <dbReference type="EMBL" id="SHG13926.1"/>
    </source>
</evidence>
<proteinExistence type="predicted"/>
<feature type="domain" description="ABC transporter" evidence="8">
    <location>
        <begin position="332"/>
        <end position="563"/>
    </location>
</feature>
<keyword evidence="4 10" id="KW-0067">ATP-binding</keyword>
<evidence type="ECO:0000256" key="3">
    <source>
        <dbReference type="ARBA" id="ARBA00022741"/>
    </source>
</evidence>
<dbReference type="CDD" id="cd07346">
    <property type="entry name" value="ABC_6TM_exporters"/>
    <property type="match status" value="1"/>
</dbReference>
<dbReference type="Gene3D" id="3.40.50.300">
    <property type="entry name" value="P-loop containing nucleotide triphosphate hydrolases"/>
    <property type="match status" value="1"/>
</dbReference>
<dbReference type="PANTHER" id="PTHR43394">
    <property type="entry name" value="ATP-DEPENDENT PERMEASE MDL1, MITOCHONDRIAL"/>
    <property type="match status" value="1"/>
</dbReference>
<keyword evidence="3" id="KW-0547">Nucleotide-binding</keyword>
<keyword evidence="2 7" id="KW-0812">Transmembrane</keyword>
<protein>
    <submittedName>
        <fullName evidence="10">Putative ATP-binding cassette transporter</fullName>
    </submittedName>
</protein>
<organism evidence="10 11">
    <name type="scientific">Vibrio gazogenes DSM 21264 = NBRC 103151</name>
    <dbReference type="NCBI Taxonomy" id="1123492"/>
    <lineage>
        <taxon>Bacteria</taxon>
        <taxon>Pseudomonadati</taxon>
        <taxon>Pseudomonadota</taxon>
        <taxon>Gammaproteobacteria</taxon>
        <taxon>Vibrionales</taxon>
        <taxon>Vibrionaceae</taxon>
        <taxon>Vibrio</taxon>
    </lineage>
</organism>
<evidence type="ECO:0000256" key="2">
    <source>
        <dbReference type="ARBA" id="ARBA00022692"/>
    </source>
</evidence>
<evidence type="ECO:0000256" key="5">
    <source>
        <dbReference type="ARBA" id="ARBA00022989"/>
    </source>
</evidence>
<dbReference type="RefSeq" id="WP_072963507.1">
    <property type="nucleotide sequence ID" value="NZ_FQUH01000031.1"/>
</dbReference>
<feature type="transmembrane region" description="Helical" evidence="7">
    <location>
        <begin position="51"/>
        <end position="73"/>
    </location>
</feature>
<dbReference type="EMBL" id="FQUH01000031">
    <property type="protein sequence ID" value="SHG13926.1"/>
    <property type="molecule type" value="Genomic_DNA"/>
</dbReference>
<comment type="subcellular location">
    <subcellularLocation>
        <location evidence="1">Cell membrane</location>
        <topology evidence="1">Multi-pass membrane protein</topology>
    </subcellularLocation>
</comment>
<dbReference type="InterPro" id="IPR036640">
    <property type="entry name" value="ABC1_TM_sf"/>
</dbReference>
<dbReference type="InterPro" id="IPR017871">
    <property type="entry name" value="ABC_transporter-like_CS"/>
</dbReference>
<dbReference type="GO" id="GO:0015421">
    <property type="term" value="F:ABC-type oligopeptide transporter activity"/>
    <property type="evidence" value="ECO:0007669"/>
    <property type="project" value="TreeGrafter"/>
</dbReference>
<evidence type="ECO:0000256" key="1">
    <source>
        <dbReference type="ARBA" id="ARBA00004651"/>
    </source>
</evidence>
<accession>A0A1M5HD94</accession>
<dbReference type="SUPFAM" id="SSF52540">
    <property type="entry name" value="P-loop containing nucleoside triphosphate hydrolases"/>
    <property type="match status" value="1"/>
</dbReference>
<dbReference type="InterPro" id="IPR003439">
    <property type="entry name" value="ABC_transporter-like_ATP-bd"/>
</dbReference>
<keyword evidence="5 7" id="KW-1133">Transmembrane helix</keyword>
<keyword evidence="6 7" id="KW-0472">Membrane</keyword>
<dbReference type="InterPro" id="IPR011527">
    <property type="entry name" value="ABC1_TM_dom"/>
</dbReference>
<dbReference type="SMART" id="SM00382">
    <property type="entry name" value="AAA"/>
    <property type="match status" value="1"/>
</dbReference>
<dbReference type="PROSITE" id="PS50929">
    <property type="entry name" value="ABC_TM1F"/>
    <property type="match status" value="1"/>
</dbReference>
<evidence type="ECO:0000313" key="11">
    <source>
        <dbReference type="Proteomes" id="UP000184159"/>
    </source>
</evidence>
<dbReference type="SUPFAM" id="SSF90123">
    <property type="entry name" value="ABC transporter transmembrane region"/>
    <property type="match status" value="1"/>
</dbReference>
<dbReference type="GO" id="GO:0016887">
    <property type="term" value="F:ATP hydrolysis activity"/>
    <property type="evidence" value="ECO:0007669"/>
    <property type="project" value="InterPro"/>
</dbReference>
<evidence type="ECO:0000256" key="4">
    <source>
        <dbReference type="ARBA" id="ARBA00022840"/>
    </source>
</evidence>
<dbReference type="GO" id="GO:0005524">
    <property type="term" value="F:ATP binding"/>
    <property type="evidence" value="ECO:0007669"/>
    <property type="project" value="UniProtKB-KW"/>
</dbReference>
<dbReference type="GO" id="GO:0005886">
    <property type="term" value="C:plasma membrane"/>
    <property type="evidence" value="ECO:0007669"/>
    <property type="project" value="UniProtKB-SubCell"/>
</dbReference>
<dbReference type="InterPro" id="IPR003593">
    <property type="entry name" value="AAA+_ATPase"/>
</dbReference>
<dbReference type="InterPro" id="IPR005898">
    <property type="entry name" value="Cyc_pep_transpt_SyrD/YojI"/>
</dbReference>
<dbReference type="GO" id="GO:1904680">
    <property type="term" value="F:peptide transmembrane transporter activity"/>
    <property type="evidence" value="ECO:0007669"/>
    <property type="project" value="InterPro"/>
</dbReference>
<reference evidence="11" key="1">
    <citation type="submission" date="2016-11" db="EMBL/GenBank/DDBJ databases">
        <authorList>
            <person name="Varghese N."/>
            <person name="Submissions S."/>
        </authorList>
    </citation>
    <scope>NUCLEOTIDE SEQUENCE [LARGE SCALE GENOMIC DNA]</scope>
    <source>
        <strain evidence="11">DSM 21264</strain>
    </source>
</reference>
<evidence type="ECO:0000259" key="9">
    <source>
        <dbReference type="PROSITE" id="PS50929"/>
    </source>
</evidence>
<feature type="transmembrane region" description="Helical" evidence="7">
    <location>
        <begin position="12"/>
        <end position="31"/>
    </location>
</feature>
<dbReference type="PROSITE" id="PS00211">
    <property type="entry name" value="ABC_TRANSPORTER_1"/>
    <property type="match status" value="1"/>
</dbReference>
<name>A0A1M5HD94_VIBGA</name>
<dbReference type="PROSITE" id="PS50893">
    <property type="entry name" value="ABC_TRANSPORTER_2"/>
    <property type="match status" value="1"/>
</dbReference>
<feature type="transmembrane region" description="Helical" evidence="7">
    <location>
        <begin position="122"/>
        <end position="144"/>
    </location>
</feature>
<dbReference type="Gene3D" id="1.20.1560.10">
    <property type="entry name" value="ABC transporter type 1, transmembrane domain"/>
    <property type="match status" value="1"/>
</dbReference>
<dbReference type="AlphaFoldDB" id="A0A1M5HD94"/>
<dbReference type="Pfam" id="PF00005">
    <property type="entry name" value="ABC_tran"/>
    <property type="match status" value="1"/>
</dbReference>
<gene>
    <name evidence="10" type="ORF">SAMN02745781_04072</name>
</gene>
<dbReference type="InterPro" id="IPR027417">
    <property type="entry name" value="P-loop_NTPase"/>
</dbReference>
<dbReference type="Pfam" id="PF00664">
    <property type="entry name" value="ABC_membrane"/>
    <property type="match status" value="1"/>
</dbReference>
<dbReference type="PANTHER" id="PTHR43394:SF1">
    <property type="entry name" value="ATP-BINDING CASSETTE SUB-FAMILY B MEMBER 10, MITOCHONDRIAL"/>
    <property type="match status" value="1"/>
</dbReference>
<feature type="domain" description="ABC transmembrane type-1" evidence="9">
    <location>
        <begin position="14"/>
        <end position="293"/>
    </location>
</feature>
<dbReference type="Proteomes" id="UP000184159">
    <property type="component" value="Unassembled WGS sequence"/>
</dbReference>
<dbReference type="InterPro" id="IPR039421">
    <property type="entry name" value="Type_1_exporter"/>
</dbReference>
<evidence type="ECO:0000256" key="7">
    <source>
        <dbReference type="SAM" id="Phobius"/>
    </source>
</evidence>
<feature type="transmembrane region" description="Helical" evidence="7">
    <location>
        <begin position="150"/>
        <end position="169"/>
    </location>
</feature>
<sequence>MFKSILSRFKWQIFAATVLSVVGALAGIMMLRIITAQVGLIGAGKSPGPNAFLIFVGVVATVLLFSLASRYLLAKLSARVVYEFRDSLAKRLLSTSYAMLEQIGGHRVMAAMKTDAAKLSDGLLMLPGFIYSLVTVMLCLGYMVYTSWELFSVVFVLIALIVVIAKFFLKRGFHHYMLLREYEDDMFSGLKTLVDGIKELSINANRRRFTYNQLLEPNFKAIRERSVKVSVIFTMMGSMASTLVFFVIGIIVFGSRIYFPNVPLEVIVTFVLTILYMVNPLQGVIDSMSRFSDCSSSYRNIESLELAELEDFQRTTEAEKKPPAENESWQRLTVRDMMFQYQSEDDEYSFHVGPVNAEFQRGEAIFLTGGNGSGKSTFAKLLVGLYRPNQGTIQLDDKVVSEAIDTHEYQQMFSTIFSDFHLFEHVLNGEGEPEKDEVIQKYLADLELTTKVTSKDGKLSSVAMSQGQKKRLALLMSYIEDTPICLYDEWAADQDPRFREIFYTRIIPELKRQNKLVLVISHDDRYFHLADQLIKFESGNIVENHIQNRYEGAATEAVEEEEMMTISV</sequence>
<evidence type="ECO:0000256" key="6">
    <source>
        <dbReference type="ARBA" id="ARBA00023136"/>
    </source>
</evidence>
<evidence type="ECO:0000259" key="8">
    <source>
        <dbReference type="PROSITE" id="PS50893"/>
    </source>
</evidence>
<dbReference type="NCBIfam" id="TIGR01194">
    <property type="entry name" value="cyc_pep_trnsptr"/>
    <property type="match status" value="1"/>
</dbReference>
<feature type="transmembrane region" description="Helical" evidence="7">
    <location>
        <begin position="258"/>
        <end position="278"/>
    </location>
</feature>
<feature type="transmembrane region" description="Helical" evidence="7">
    <location>
        <begin position="229"/>
        <end position="252"/>
    </location>
</feature>
<keyword evidence="11" id="KW-1185">Reference proteome</keyword>